<dbReference type="GO" id="GO:0005737">
    <property type="term" value="C:cytoplasm"/>
    <property type="evidence" value="ECO:0007669"/>
    <property type="project" value="TreeGrafter"/>
</dbReference>
<comment type="similarity">
    <text evidence="1 4">Belongs to the inositol phosphokinase (IPK) family.</text>
</comment>
<dbReference type="GO" id="GO:0046854">
    <property type="term" value="P:phosphatidylinositol phosphate biosynthetic process"/>
    <property type="evidence" value="ECO:0007669"/>
    <property type="project" value="TreeGrafter"/>
</dbReference>
<dbReference type="VEuPathDB" id="TriTrypDB:TcIL3000_0_07270"/>
<dbReference type="GO" id="GO:0032958">
    <property type="term" value="P:inositol phosphate biosynthetic process"/>
    <property type="evidence" value="ECO:0007669"/>
    <property type="project" value="InterPro"/>
</dbReference>
<dbReference type="PANTHER" id="PTHR12400">
    <property type="entry name" value="INOSITOL POLYPHOSPHATE KINASE"/>
    <property type="match status" value="1"/>
</dbReference>
<comment type="caution">
    <text evidence="5">The sequence shown here is derived from an EMBL/GenBank/DDBJ whole genome shotgun (WGS) entry which is preliminary data.</text>
</comment>
<keyword evidence="3 4" id="KW-0418">Kinase</keyword>
<reference evidence="5 6" key="2">
    <citation type="journal article" date="2012" name="Proc. Natl. Acad. Sci. U.S.A.">
        <title>Antigenic diversity is generated by distinct evolutionary mechanisms in African trypanosome species.</title>
        <authorList>
            <person name="Jackson A.P."/>
            <person name="Berry A."/>
            <person name="Aslett M."/>
            <person name="Allison H.C."/>
            <person name="Burton P."/>
            <person name="Vavrova-Anderson J."/>
            <person name="Brown R."/>
            <person name="Browne H."/>
            <person name="Corton N."/>
            <person name="Hauser H."/>
            <person name="Gamble J."/>
            <person name="Gilderthorp R."/>
            <person name="Marcello L."/>
            <person name="McQuillan J."/>
            <person name="Otto T.D."/>
            <person name="Quail M.A."/>
            <person name="Sanders M.J."/>
            <person name="van Tonder A."/>
            <person name="Ginger M.L."/>
            <person name="Field M.C."/>
            <person name="Barry J.D."/>
            <person name="Hertz-Fowler C."/>
            <person name="Berriman M."/>
        </authorList>
    </citation>
    <scope>NUCLEOTIDE SEQUENCE [LARGE SCALE GENOMIC DNA]</scope>
    <source>
        <strain evidence="5 6">IL3000</strain>
    </source>
</reference>
<name>F9WEK3_TRYCI</name>
<evidence type="ECO:0000313" key="6">
    <source>
        <dbReference type="Proteomes" id="UP000000702"/>
    </source>
</evidence>
<evidence type="ECO:0000313" key="5">
    <source>
        <dbReference type="EMBL" id="CCD15714.1"/>
    </source>
</evidence>
<gene>
    <name evidence="5" type="ORF">TCIL3000_0_07270</name>
</gene>
<sequence>MLNECWVTGSGGGSDRRVNAEPIVVSGHRDDIERGLPTAIGIPTIVKRTTAWEALMYLEMLISANEAYGELKHFTPQLVAVRPPAHLGFDDWIYVQEPASQGLLVALHEQLRQLGRSCECGGGVMDAKLWKLSLVDVTAAARRPCVIDVKIGAVRYSPYTLPGKLEAIYKKELGRTQLIRITGAHHEIYSPTSVSSRLMVVEQFTKEMGYALLSDEANSRALRLFFSSRASMILSDGGEVSDDNDNGCVRARLYHCCSRVRQLVDFFKSELGQKLLENTAFVSTSLLLVYDAAENTCEAAAAARVGVYLIDFARSGDRRLNFSEDVIRFVQGLEEVLRLLLFKDPA</sequence>
<reference evidence="6" key="1">
    <citation type="submission" date="2011-07" db="EMBL/GenBank/DDBJ databases">
        <title>Divergent evolution of antigenic variation in African trypanosomes.</title>
        <authorList>
            <person name="Jackson A.P."/>
            <person name="Berry A."/>
            <person name="Allison H.C."/>
            <person name="Burton P."/>
            <person name="Anderson J."/>
            <person name="Aslett M."/>
            <person name="Brown R."/>
            <person name="Corton N."/>
            <person name="Harris D."/>
            <person name="Hauser H."/>
            <person name="Gamble J."/>
            <person name="Gilderthorp R."/>
            <person name="McQuillan J."/>
            <person name="Quail M.A."/>
            <person name="Sanders M."/>
            <person name="Van Tonder A."/>
            <person name="Ginger M.L."/>
            <person name="Donelson J.E."/>
            <person name="Field M.C."/>
            <person name="Barry J.D."/>
            <person name="Berriman M."/>
            <person name="Hertz-Fowler C."/>
        </authorList>
    </citation>
    <scope>NUCLEOTIDE SEQUENCE [LARGE SCALE GENOMIC DNA]</scope>
    <source>
        <strain evidence="6">IL3000</strain>
    </source>
</reference>
<keyword evidence="6" id="KW-1185">Reference proteome</keyword>
<dbReference type="InterPro" id="IPR038286">
    <property type="entry name" value="IPK_sf"/>
</dbReference>
<proteinExistence type="inferred from homology"/>
<keyword evidence="2 4" id="KW-0808">Transferase</keyword>
<organism evidence="5 6">
    <name type="scientific">Trypanosoma congolense (strain IL3000)</name>
    <dbReference type="NCBI Taxonomy" id="1068625"/>
    <lineage>
        <taxon>Eukaryota</taxon>
        <taxon>Discoba</taxon>
        <taxon>Euglenozoa</taxon>
        <taxon>Kinetoplastea</taxon>
        <taxon>Metakinetoplastina</taxon>
        <taxon>Trypanosomatida</taxon>
        <taxon>Trypanosomatidae</taxon>
        <taxon>Trypanosoma</taxon>
        <taxon>Nannomonas</taxon>
    </lineage>
</organism>
<dbReference type="Pfam" id="PF03770">
    <property type="entry name" value="IPK"/>
    <property type="match status" value="1"/>
</dbReference>
<accession>F9WEK3</accession>
<dbReference type="EMBL" id="CAEQ01002027">
    <property type="protein sequence ID" value="CCD15714.1"/>
    <property type="molecule type" value="Genomic_DNA"/>
</dbReference>
<evidence type="ECO:0000256" key="2">
    <source>
        <dbReference type="ARBA" id="ARBA00022679"/>
    </source>
</evidence>
<dbReference type="AlphaFoldDB" id="F9WEK3"/>
<dbReference type="EC" id="2.7.-.-" evidence="4"/>
<dbReference type="Proteomes" id="UP000000702">
    <property type="component" value="Unassembled WGS sequence"/>
</dbReference>
<evidence type="ECO:0000256" key="4">
    <source>
        <dbReference type="RuleBase" id="RU363090"/>
    </source>
</evidence>
<dbReference type="InterPro" id="IPR005522">
    <property type="entry name" value="IPK"/>
</dbReference>
<dbReference type="GO" id="GO:0000828">
    <property type="term" value="F:inositol hexakisphosphate kinase activity"/>
    <property type="evidence" value="ECO:0007669"/>
    <property type="project" value="TreeGrafter"/>
</dbReference>
<dbReference type="PANTHER" id="PTHR12400:SF21">
    <property type="entry name" value="KINASE"/>
    <property type="match status" value="1"/>
</dbReference>
<evidence type="ECO:0000256" key="3">
    <source>
        <dbReference type="ARBA" id="ARBA00022777"/>
    </source>
</evidence>
<dbReference type="GO" id="GO:0005634">
    <property type="term" value="C:nucleus"/>
    <property type="evidence" value="ECO:0007669"/>
    <property type="project" value="TreeGrafter"/>
</dbReference>
<dbReference type="OMA" id="STWRKFN"/>
<evidence type="ECO:0000256" key="1">
    <source>
        <dbReference type="ARBA" id="ARBA00007374"/>
    </source>
</evidence>
<dbReference type="Gene3D" id="3.30.470.160">
    <property type="entry name" value="Inositol polyphosphate kinase"/>
    <property type="match status" value="1"/>
</dbReference>
<protein>
    <recommendedName>
        <fullName evidence="4">Kinase</fullName>
        <ecNumber evidence="4">2.7.-.-</ecNumber>
    </recommendedName>
</protein>
<dbReference type="SUPFAM" id="SSF56104">
    <property type="entry name" value="SAICAR synthase-like"/>
    <property type="match status" value="1"/>
</dbReference>